<dbReference type="GO" id="GO:0003735">
    <property type="term" value="F:structural constituent of ribosome"/>
    <property type="evidence" value="ECO:0007669"/>
    <property type="project" value="InterPro"/>
</dbReference>
<dbReference type="InterPro" id="IPR052137">
    <property type="entry name" value="uS15_ribosomal"/>
</dbReference>
<dbReference type="SMART" id="SM01387">
    <property type="entry name" value="Ribosomal_S15"/>
    <property type="match status" value="1"/>
</dbReference>
<sequence length="263" mass="31459">MTMLAVSLRANFFKIICFKQYNYPLIIESYGRRDGISMFSTCNYYLQTGTSPENEAQPAPKKYKNPVDWLPFAWHRRPMFNIFEQSGDLVKNIEFDPNWCKPDFELSEELKSADDQVKKIFSLSTASKSEVKEVCRRNLLKRIQRHPHDFDSLEVKIALKTLQVRSLFEHKILKWQEVKGGRIILPIIIQKRNKLLNQLRIIDNERFCWLLKELQLEYTPEPLQFHYEKYCKKWDLRRLTKEYCEKTIADKKAAYHEALKEQQ</sequence>
<dbReference type="Proteomes" id="UP000054359">
    <property type="component" value="Unassembled WGS sequence"/>
</dbReference>
<evidence type="ECO:0000256" key="2">
    <source>
        <dbReference type="ARBA" id="ARBA00008434"/>
    </source>
</evidence>
<evidence type="ECO:0000313" key="11">
    <source>
        <dbReference type="Proteomes" id="UP000054359"/>
    </source>
</evidence>
<comment type="subcellular location">
    <subcellularLocation>
        <location evidence="1">Mitochondrion</location>
    </subcellularLocation>
</comment>
<dbReference type="PANTHER" id="PTHR46685:SF1">
    <property type="entry name" value="SMALL RIBOSOMAL SUBUNIT PROTEIN US15M"/>
    <property type="match status" value="1"/>
</dbReference>
<dbReference type="GO" id="GO:0003723">
    <property type="term" value="F:RNA binding"/>
    <property type="evidence" value="ECO:0007669"/>
    <property type="project" value="TreeGrafter"/>
</dbReference>
<evidence type="ECO:0000256" key="4">
    <source>
        <dbReference type="ARBA" id="ARBA00022980"/>
    </source>
</evidence>
<evidence type="ECO:0000256" key="9">
    <source>
        <dbReference type="RuleBase" id="RU003919"/>
    </source>
</evidence>
<evidence type="ECO:0000256" key="1">
    <source>
        <dbReference type="ARBA" id="ARBA00004173"/>
    </source>
</evidence>
<dbReference type="InterPro" id="IPR000589">
    <property type="entry name" value="Ribosomal_uS15"/>
</dbReference>
<dbReference type="Pfam" id="PF00312">
    <property type="entry name" value="Ribosomal_S15"/>
    <property type="match status" value="1"/>
</dbReference>
<proteinExistence type="inferred from homology"/>
<gene>
    <name evidence="10" type="ORF">X975_05897</name>
</gene>
<name>A0A087TQJ4_STEMI</name>
<evidence type="ECO:0000313" key="10">
    <source>
        <dbReference type="EMBL" id="KFM67383.1"/>
    </source>
</evidence>
<dbReference type="Gene3D" id="1.10.287.10">
    <property type="entry name" value="S15/NS1, RNA-binding"/>
    <property type="match status" value="1"/>
</dbReference>
<feature type="non-terminal residue" evidence="10">
    <location>
        <position position="263"/>
    </location>
</feature>
<evidence type="ECO:0000256" key="8">
    <source>
        <dbReference type="ARBA" id="ARBA00035528"/>
    </source>
</evidence>
<dbReference type="OrthoDB" id="441444at2759"/>
<dbReference type="InterPro" id="IPR009068">
    <property type="entry name" value="uS15_NS1_RNA-bd_sf"/>
</dbReference>
<evidence type="ECO:0000256" key="6">
    <source>
        <dbReference type="ARBA" id="ARBA00023274"/>
    </source>
</evidence>
<dbReference type="PANTHER" id="PTHR46685">
    <property type="entry name" value="28S RIBOSOMAL PROTEIN S15, MITOCHONDRIAL"/>
    <property type="match status" value="1"/>
</dbReference>
<keyword evidence="4 9" id="KW-0689">Ribosomal protein</keyword>
<accession>A0A087TQJ4</accession>
<keyword evidence="5" id="KW-0496">Mitochondrion</keyword>
<dbReference type="STRING" id="407821.A0A087TQJ4"/>
<protein>
    <recommendedName>
        <fullName evidence="7">Small ribosomal subunit protein uS15m</fullName>
    </recommendedName>
    <alternativeName>
        <fullName evidence="8">28S ribosomal protein S15, mitochondrial</fullName>
    </alternativeName>
</protein>
<comment type="similarity">
    <text evidence="2 9">Belongs to the universal ribosomal protein uS15 family.</text>
</comment>
<dbReference type="GO" id="GO:0032543">
    <property type="term" value="P:mitochondrial translation"/>
    <property type="evidence" value="ECO:0007669"/>
    <property type="project" value="TreeGrafter"/>
</dbReference>
<dbReference type="OMA" id="PMFNIFE"/>
<evidence type="ECO:0000256" key="5">
    <source>
        <dbReference type="ARBA" id="ARBA00023128"/>
    </source>
</evidence>
<evidence type="ECO:0000256" key="3">
    <source>
        <dbReference type="ARBA" id="ARBA00022946"/>
    </source>
</evidence>
<dbReference type="EMBL" id="KK116310">
    <property type="protein sequence ID" value="KFM67383.1"/>
    <property type="molecule type" value="Genomic_DNA"/>
</dbReference>
<reference evidence="10 11" key="1">
    <citation type="submission" date="2013-11" db="EMBL/GenBank/DDBJ databases">
        <title>Genome sequencing of Stegodyphus mimosarum.</title>
        <authorList>
            <person name="Bechsgaard J."/>
        </authorList>
    </citation>
    <scope>NUCLEOTIDE SEQUENCE [LARGE SCALE GENOMIC DNA]</scope>
</reference>
<keyword evidence="3" id="KW-0809">Transit peptide</keyword>
<keyword evidence="6 9" id="KW-0687">Ribonucleoprotein</keyword>
<keyword evidence="11" id="KW-1185">Reference proteome</keyword>
<organism evidence="10 11">
    <name type="scientific">Stegodyphus mimosarum</name>
    <name type="common">African social velvet spider</name>
    <dbReference type="NCBI Taxonomy" id="407821"/>
    <lineage>
        <taxon>Eukaryota</taxon>
        <taxon>Metazoa</taxon>
        <taxon>Ecdysozoa</taxon>
        <taxon>Arthropoda</taxon>
        <taxon>Chelicerata</taxon>
        <taxon>Arachnida</taxon>
        <taxon>Araneae</taxon>
        <taxon>Araneomorphae</taxon>
        <taxon>Entelegynae</taxon>
        <taxon>Eresoidea</taxon>
        <taxon>Eresidae</taxon>
        <taxon>Stegodyphus</taxon>
    </lineage>
</organism>
<dbReference type="GO" id="GO:0005763">
    <property type="term" value="C:mitochondrial small ribosomal subunit"/>
    <property type="evidence" value="ECO:0007669"/>
    <property type="project" value="TreeGrafter"/>
</dbReference>
<dbReference type="SUPFAM" id="SSF47060">
    <property type="entry name" value="S15/NS1 RNA-binding domain"/>
    <property type="match status" value="1"/>
</dbReference>
<evidence type="ECO:0000256" key="7">
    <source>
        <dbReference type="ARBA" id="ARBA00035249"/>
    </source>
</evidence>
<dbReference type="AlphaFoldDB" id="A0A087TQJ4"/>